<gene>
    <name evidence="2" type="ORF">JD77_00646</name>
</gene>
<keyword evidence="3" id="KW-1185">Reference proteome</keyword>
<feature type="compositionally biased region" description="Basic residues" evidence="1">
    <location>
        <begin position="45"/>
        <end position="56"/>
    </location>
</feature>
<sequence length="71" mass="7234">MRKTSFFILAGTGRPGATGMSYPGGRQGSARVGPAEPVPGGTRGGQRRPAAHRSARRAGGAATARSPSEER</sequence>
<proteinExistence type="predicted"/>
<protein>
    <submittedName>
        <fullName evidence="2">Uncharacterized protein</fullName>
    </submittedName>
</protein>
<comment type="caution">
    <text evidence="2">The sequence shown here is derived from an EMBL/GenBank/DDBJ whole genome shotgun (WGS) entry which is preliminary data.</text>
</comment>
<name>A0A562I4N2_MICOL</name>
<evidence type="ECO:0000313" key="3">
    <source>
        <dbReference type="Proteomes" id="UP000319825"/>
    </source>
</evidence>
<dbReference type="EMBL" id="VLKE01000001">
    <property type="protein sequence ID" value="TWH65708.1"/>
    <property type="molecule type" value="Genomic_DNA"/>
</dbReference>
<feature type="compositionally biased region" description="Low complexity" evidence="1">
    <location>
        <begin position="57"/>
        <end position="71"/>
    </location>
</feature>
<reference evidence="2 3" key="1">
    <citation type="submission" date="2019-07" db="EMBL/GenBank/DDBJ databases">
        <title>R&amp;d 2014.</title>
        <authorList>
            <person name="Klenk H.-P."/>
        </authorList>
    </citation>
    <scope>NUCLEOTIDE SEQUENCE [LARGE SCALE GENOMIC DNA]</scope>
    <source>
        <strain evidence="2 3">DSM 43868</strain>
    </source>
</reference>
<evidence type="ECO:0000313" key="2">
    <source>
        <dbReference type="EMBL" id="TWH65708.1"/>
    </source>
</evidence>
<organism evidence="2 3">
    <name type="scientific">Micromonospora olivasterospora</name>
    <dbReference type="NCBI Taxonomy" id="1880"/>
    <lineage>
        <taxon>Bacteria</taxon>
        <taxon>Bacillati</taxon>
        <taxon>Actinomycetota</taxon>
        <taxon>Actinomycetes</taxon>
        <taxon>Micromonosporales</taxon>
        <taxon>Micromonosporaceae</taxon>
        <taxon>Micromonospora</taxon>
    </lineage>
</organism>
<dbReference type="Proteomes" id="UP000319825">
    <property type="component" value="Unassembled WGS sequence"/>
</dbReference>
<accession>A0A562I4N2</accession>
<dbReference type="AlphaFoldDB" id="A0A562I4N2"/>
<evidence type="ECO:0000256" key="1">
    <source>
        <dbReference type="SAM" id="MobiDB-lite"/>
    </source>
</evidence>
<feature type="region of interest" description="Disordered" evidence="1">
    <location>
        <begin position="1"/>
        <end position="71"/>
    </location>
</feature>